<proteinExistence type="predicted"/>
<organism evidence="1 2">
    <name type="scientific">Malus domestica</name>
    <name type="common">Apple</name>
    <name type="synonym">Pyrus malus</name>
    <dbReference type="NCBI Taxonomy" id="3750"/>
    <lineage>
        <taxon>Eukaryota</taxon>
        <taxon>Viridiplantae</taxon>
        <taxon>Streptophyta</taxon>
        <taxon>Embryophyta</taxon>
        <taxon>Tracheophyta</taxon>
        <taxon>Spermatophyta</taxon>
        <taxon>Magnoliopsida</taxon>
        <taxon>eudicotyledons</taxon>
        <taxon>Gunneridae</taxon>
        <taxon>Pentapetalae</taxon>
        <taxon>rosids</taxon>
        <taxon>fabids</taxon>
        <taxon>Rosales</taxon>
        <taxon>Rosaceae</taxon>
        <taxon>Amygdaloideae</taxon>
        <taxon>Maleae</taxon>
        <taxon>Malus</taxon>
    </lineage>
</organism>
<sequence>MVSSHFMLGTKTSGDEIRFHLNHRMNVRLICRVVLLLWYPHCHCLEGYEIKVGENWMLEDISDGCVRKIPFHCSLDDSFLAITGVEYSQHFKEIFHVSIDQCRLECLMLMHKISEDFGTTESVKFVTFARLLRSLGQGSKHKMYVVHLNWLRPRSIRVLINCEGFTQVHRFKLSFSEY</sequence>
<keyword evidence="2" id="KW-1185">Reference proteome</keyword>
<evidence type="ECO:0000313" key="1">
    <source>
        <dbReference type="EMBL" id="RXI07801.1"/>
    </source>
</evidence>
<comment type="caution">
    <text evidence="1">The sequence shown here is derived from an EMBL/GenBank/DDBJ whole genome shotgun (WGS) entry which is preliminary data.</text>
</comment>
<name>A0A498KKU9_MALDO</name>
<dbReference type="AlphaFoldDB" id="A0A498KKU9"/>
<dbReference type="EMBL" id="RDQH01000327">
    <property type="protein sequence ID" value="RXI07801.1"/>
    <property type="molecule type" value="Genomic_DNA"/>
</dbReference>
<accession>A0A498KKU9</accession>
<reference evidence="1 2" key="1">
    <citation type="submission" date="2018-10" db="EMBL/GenBank/DDBJ databases">
        <title>A high-quality apple genome assembly.</title>
        <authorList>
            <person name="Hu J."/>
        </authorList>
    </citation>
    <scope>NUCLEOTIDE SEQUENCE [LARGE SCALE GENOMIC DNA]</scope>
    <source>
        <strain evidence="2">cv. HFTH1</strain>
        <tissue evidence="1">Young leaf</tissue>
    </source>
</reference>
<evidence type="ECO:0000313" key="2">
    <source>
        <dbReference type="Proteomes" id="UP000290289"/>
    </source>
</evidence>
<dbReference type="Proteomes" id="UP000290289">
    <property type="component" value="Chromosome 1"/>
</dbReference>
<gene>
    <name evidence="1" type="ORF">DVH24_009832</name>
</gene>
<protein>
    <submittedName>
        <fullName evidence="1">Uncharacterized protein</fullName>
    </submittedName>
</protein>